<geneLocation type="plasmid" evidence="5">
    <name>pcblh4a</name>
</geneLocation>
<sequence>MSDLDDSPAGNAEDTPQRPKGRKTLSREAWIAAARGAFETGGISSVKIDRLARLLRVTRGSFYFHFSSLQDLHDGLMDLWRASNCAPFLQLQDAKDIDGVQFFSDIVHVWVDEKPFSPRLDLAVREWSRRDAAVAREIKDIDTLRIDLLVRAFLAMGYSDDESTVRARITYFHQIGQYALSFEEDQDIRKRYQPIFGDVLLGPLVEQPDHLRVL</sequence>
<dbReference type="PANTHER" id="PTHR30055">
    <property type="entry name" value="HTH-TYPE TRANSCRIPTIONAL REGULATOR RUTR"/>
    <property type="match status" value="1"/>
</dbReference>
<protein>
    <submittedName>
        <fullName evidence="4">TetR/AcrR family transcriptional regulator</fullName>
    </submittedName>
</protein>
<keyword evidence="4" id="KW-0614">Plasmid</keyword>
<dbReference type="Gene3D" id="1.10.357.10">
    <property type="entry name" value="Tetracycline Repressor, domain 2"/>
    <property type="match status" value="1"/>
</dbReference>
<dbReference type="Pfam" id="PF00440">
    <property type="entry name" value="TetR_N"/>
    <property type="match status" value="1"/>
</dbReference>
<dbReference type="InterPro" id="IPR001647">
    <property type="entry name" value="HTH_TetR"/>
</dbReference>
<name>A0A2R4LY23_9RHOB</name>
<feature type="region of interest" description="Disordered" evidence="2">
    <location>
        <begin position="1"/>
        <end position="24"/>
    </location>
</feature>
<dbReference type="EMBL" id="CP028472">
    <property type="protein sequence ID" value="AVW89795.1"/>
    <property type="molecule type" value="Genomic_DNA"/>
</dbReference>
<feature type="domain" description="HTH tetR-type" evidence="3">
    <location>
        <begin position="31"/>
        <end position="72"/>
    </location>
</feature>
<dbReference type="Proteomes" id="UP000241447">
    <property type="component" value="Plasmid pCBLh4a"/>
</dbReference>
<dbReference type="SUPFAM" id="SSF46689">
    <property type="entry name" value="Homeodomain-like"/>
    <property type="match status" value="1"/>
</dbReference>
<evidence type="ECO:0000313" key="4">
    <source>
        <dbReference type="EMBL" id="AVW89795.1"/>
    </source>
</evidence>
<evidence type="ECO:0000259" key="3">
    <source>
        <dbReference type="Pfam" id="PF00440"/>
    </source>
</evidence>
<dbReference type="GO" id="GO:0003700">
    <property type="term" value="F:DNA-binding transcription factor activity"/>
    <property type="evidence" value="ECO:0007669"/>
    <property type="project" value="TreeGrafter"/>
</dbReference>
<accession>A0A2R4LY23</accession>
<dbReference type="GO" id="GO:0000976">
    <property type="term" value="F:transcription cis-regulatory region binding"/>
    <property type="evidence" value="ECO:0007669"/>
    <property type="project" value="TreeGrafter"/>
</dbReference>
<dbReference type="KEGG" id="cbak:DA792_00945"/>
<dbReference type="PANTHER" id="PTHR30055:SF219">
    <property type="entry name" value="TRANSCRIPTIONAL REGULATORY PROTEIN"/>
    <property type="match status" value="1"/>
</dbReference>
<evidence type="ECO:0000313" key="5">
    <source>
        <dbReference type="Proteomes" id="UP000241447"/>
    </source>
</evidence>
<evidence type="ECO:0000256" key="1">
    <source>
        <dbReference type="ARBA" id="ARBA00023125"/>
    </source>
</evidence>
<gene>
    <name evidence="4" type="ORF">DA792_00945</name>
</gene>
<evidence type="ECO:0000256" key="2">
    <source>
        <dbReference type="SAM" id="MobiDB-lite"/>
    </source>
</evidence>
<reference evidence="4 5" key="1">
    <citation type="submission" date="2018-03" db="EMBL/GenBank/DDBJ databases">
        <title>The Complete Genome of Celeribacter baekdonensis strain LH4, a Thiosulfate-Oxidizing Alphaproteobacterium Isolated from Gulf of Mexico Continental Slope Sediments.</title>
        <authorList>
            <person name="Flood B.E."/>
            <person name="Bailey J.V."/>
            <person name="Leprich D."/>
        </authorList>
    </citation>
    <scope>NUCLEOTIDE SEQUENCE [LARGE SCALE GENOMIC DNA]</scope>
    <source>
        <strain evidence="4 5">LH4</strain>
        <plasmid evidence="5">Plasmid pcblh4a</plasmid>
    </source>
</reference>
<organism evidence="4 5">
    <name type="scientific">Celeribacter baekdonensis</name>
    <dbReference type="NCBI Taxonomy" id="875171"/>
    <lineage>
        <taxon>Bacteria</taxon>
        <taxon>Pseudomonadati</taxon>
        <taxon>Pseudomonadota</taxon>
        <taxon>Alphaproteobacteria</taxon>
        <taxon>Rhodobacterales</taxon>
        <taxon>Roseobacteraceae</taxon>
        <taxon>Celeribacter</taxon>
    </lineage>
</organism>
<dbReference type="InterPro" id="IPR009057">
    <property type="entry name" value="Homeodomain-like_sf"/>
</dbReference>
<dbReference type="AlphaFoldDB" id="A0A2R4LY23"/>
<keyword evidence="1" id="KW-0238">DNA-binding</keyword>
<proteinExistence type="predicted"/>
<dbReference type="InterPro" id="IPR050109">
    <property type="entry name" value="HTH-type_TetR-like_transc_reg"/>
</dbReference>
<dbReference type="RefSeq" id="WP_107717584.1">
    <property type="nucleotide sequence ID" value="NZ_CAXBOP010000004.1"/>
</dbReference>
<dbReference type="OrthoDB" id="3218408at2"/>